<dbReference type="InterPro" id="IPR001387">
    <property type="entry name" value="Cro/C1-type_HTH"/>
</dbReference>
<gene>
    <name evidence="2" type="ORF">PAECIP111891_02146</name>
</gene>
<sequence>MDLKEFAIYFSSIREQSGFRSQRELADKSGVSHSTINRIESGAHKASPETLQILAKHLKDVTYPDLLEKLNYIPASSGGKIATTESNIGRAFFGGADQYTEDELEIARAAAQAAVEAYRKGLNKNK</sequence>
<dbReference type="SMART" id="SM00530">
    <property type="entry name" value="HTH_XRE"/>
    <property type="match status" value="1"/>
</dbReference>
<dbReference type="Pfam" id="PF01381">
    <property type="entry name" value="HTH_3"/>
    <property type="match status" value="1"/>
</dbReference>
<evidence type="ECO:0000313" key="3">
    <source>
        <dbReference type="Proteomes" id="UP000838821"/>
    </source>
</evidence>
<dbReference type="RefSeq" id="WP_236286962.1">
    <property type="nucleotide sequence ID" value="NZ_CAKMMW010000005.1"/>
</dbReference>
<accession>A0ABN8G8H2</accession>
<keyword evidence="3" id="KW-1185">Reference proteome</keyword>
<dbReference type="Proteomes" id="UP000838821">
    <property type="component" value="Unassembled WGS sequence"/>
</dbReference>
<organism evidence="2 3">
    <name type="scientific">Paenibacillus allorhizoplanae</name>
    <dbReference type="NCBI Taxonomy" id="2905648"/>
    <lineage>
        <taxon>Bacteria</taxon>
        <taxon>Bacillati</taxon>
        <taxon>Bacillota</taxon>
        <taxon>Bacilli</taxon>
        <taxon>Bacillales</taxon>
        <taxon>Paenibacillaceae</taxon>
        <taxon>Paenibacillus</taxon>
    </lineage>
</organism>
<name>A0ABN8G8H2_9BACL</name>
<proteinExistence type="predicted"/>
<dbReference type="Gene3D" id="1.10.260.40">
    <property type="entry name" value="lambda repressor-like DNA-binding domains"/>
    <property type="match status" value="1"/>
</dbReference>
<dbReference type="PROSITE" id="PS50943">
    <property type="entry name" value="HTH_CROC1"/>
    <property type="match status" value="1"/>
</dbReference>
<dbReference type="EMBL" id="CAKMMW010000005">
    <property type="protein sequence ID" value="CAH1202924.1"/>
    <property type="molecule type" value="Genomic_DNA"/>
</dbReference>
<feature type="domain" description="HTH cro/C1-type" evidence="1">
    <location>
        <begin position="21"/>
        <end position="66"/>
    </location>
</feature>
<dbReference type="SUPFAM" id="SSF47413">
    <property type="entry name" value="lambda repressor-like DNA-binding domains"/>
    <property type="match status" value="1"/>
</dbReference>
<evidence type="ECO:0000259" key="1">
    <source>
        <dbReference type="PROSITE" id="PS50943"/>
    </source>
</evidence>
<reference evidence="2" key="1">
    <citation type="submission" date="2022-01" db="EMBL/GenBank/DDBJ databases">
        <authorList>
            <person name="Criscuolo A."/>
        </authorList>
    </citation>
    <scope>NUCLEOTIDE SEQUENCE</scope>
    <source>
        <strain evidence="2">CIP111891</strain>
    </source>
</reference>
<evidence type="ECO:0000313" key="2">
    <source>
        <dbReference type="EMBL" id="CAH1202924.1"/>
    </source>
</evidence>
<dbReference type="InterPro" id="IPR010982">
    <property type="entry name" value="Lambda_DNA-bd_dom_sf"/>
</dbReference>
<comment type="caution">
    <text evidence="2">The sequence shown here is derived from an EMBL/GenBank/DDBJ whole genome shotgun (WGS) entry which is preliminary data.</text>
</comment>
<dbReference type="CDD" id="cd00093">
    <property type="entry name" value="HTH_XRE"/>
    <property type="match status" value="1"/>
</dbReference>
<protein>
    <recommendedName>
        <fullName evidence="1">HTH cro/C1-type domain-containing protein</fullName>
    </recommendedName>
</protein>